<dbReference type="GO" id="GO:0016787">
    <property type="term" value="F:hydrolase activity"/>
    <property type="evidence" value="ECO:0007669"/>
    <property type="project" value="UniProtKB-KW"/>
</dbReference>
<evidence type="ECO:0000256" key="3">
    <source>
        <dbReference type="SAM" id="Phobius"/>
    </source>
</evidence>
<dbReference type="Proteomes" id="UP000708576">
    <property type="component" value="Unassembled WGS sequence"/>
</dbReference>
<dbReference type="PANTHER" id="PTHR43798">
    <property type="entry name" value="MONOACYLGLYCEROL LIPASE"/>
    <property type="match status" value="1"/>
</dbReference>
<keyword evidence="2 5" id="KW-0378">Hydrolase</keyword>
<evidence type="ECO:0000313" key="5">
    <source>
        <dbReference type="EMBL" id="MBS2100124.1"/>
    </source>
</evidence>
<sequence>MKILKLIAKSIGLLFLALVLFLFATYLFVKPKFEVAKTVAQDTNIPHITLDTVTFHAESFGPDTAQVVIAIHGGPGQDYRTLLPLKELADSFKVVFYDQRGTGLSPRVATSELSLESSLSDLDAIINYYSPDKPVYLIGHSWGAMLASGYIAQHPEKVLKAVLAEPGFLTTETAQTFMERTNGMMPPMTLSTVWRMTKAFLESLKVDGPDEEAGMDYLMARIIGMTDIKNHPMAGYYCNGMMPSSDELFWRLSMQASQAIRKTGVNSNGEFEIDLVSGLQNFNNEVLFLTSECNQLVGEDIQKKHMTYFPHAQMKIVKNAGHDMIKEQPDESLDIIRLYFK</sequence>
<reference evidence="5 6" key="1">
    <citation type="journal article" date="2015" name="Int. J. Syst. Evol. Microbiol.">
        <title>Carboxylicivirga linearis sp. nov., isolated from a sea cucumber culture pond.</title>
        <authorList>
            <person name="Wang F.Q."/>
            <person name="Zhou Y.X."/>
            <person name="Lin X.Z."/>
            <person name="Chen G.J."/>
            <person name="Du Z.J."/>
        </authorList>
    </citation>
    <scope>NUCLEOTIDE SEQUENCE [LARGE SCALE GENOMIC DNA]</scope>
    <source>
        <strain evidence="5 6">FB218</strain>
    </source>
</reference>
<keyword evidence="3" id="KW-1133">Transmembrane helix</keyword>
<evidence type="ECO:0000259" key="4">
    <source>
        <dbReference type="Pfam" id="PF00561"/>
    </source>
</evidence>
<protein>
    <submittedName>
        <fullName evidence="5">Alpha/beta hydrolase</fullName>
    </submittedName>
</protein>
<accession>A0ABS5JYX5</accession>
<comment type="similarity">
    <text evidence="1">Belongs to the peptidase S33 family.</text>
</comment>
<dbReference type="Gene3D" id="3.40.50.1820">
    <property type="entry name" value="alpha/beta hydrolase"/>
    <property type="match status" value="1"/>
</dbReference>
<name>A0ABS5JYX5_9BACT</name>
<feature type="transmembrane region" description="Helical" evidence="3">
    <location>
        <begin position="12"/>
        <end position="29"/>
    </location>
</feature>
<dbReference type="InterPro" id="IPR050266">
    <property type="entry name" value="AB_hydrolase_sf"/>
</dbReference>
<dbReference type="InterPro" id="IPR029058">
    <property type="entry name" value="AB_hydrolase_fold"/>
</dbReference>
<dbReference type="InterPro" id="IPR000073">
    <property type="entry name" value="AB_hydrolase_1"/>
</dbReference>
<keyword evidence="6" id="KW-1185">Reference proteome</keyword>
<comment type="caution">
    <text evidence="5">The sequence shown here is derived from an EMBL/GenBank/DDBJ whole genome shotgun (WGS) entry which is preliminary data.</text>
</comment>
<keyword evidence="3" id="KW-0812">Transmembrane</keyword>
<dbReference type="EMBL" id="JAGUCO010000019">
    <property type="protein sequence ID" value="MBS2100124.1"/>
    <property type="molecule type" value="Genomic_DNA"/>
</dbReference>
<dbReference type="SUPFAM" id="SSF53474">
    <property type="entry name" value="alpha/beta-Hydrolases"/>
    <property type="match status" value="1"/>
</dbReference>
<proteinExistence type="inferred from homology"/>
<organism evidence="5 6">
    <name type="scientific">Carboxylicivirga linearis</name>
    <dbReference type="NCBI Taxonomy" id="1628157"/>
    <lineage>
        <taxon>Bacteria</taxon>
        <taxon>Pseudomonadati</taxon>
        <taxon>Bacteroidota</taxon>
        <taxon>Bacteroidia</taxon>
        <taxon>Marinilabiliales</taxon>
        <taxon>Marinilabiliaceae</taxon>
        <taxon>Carboxylicivirga</taxon>
    </lineage>
</organism>
<dbReference type="Pfam" id="PF00561">
    <property type="entry name" value="Abhydrolase_1"/>
    <property type="match status" value="1"/>
</dbReference>
<feature type="domain" description="AB hydrolase-1" evidence="4">
    <location>
        <begin position="67"/>
        <end position="327"/>
    </location>
</feature>
<evidence type="ECO:0000313" key="6">
    <source>
        <dbReference type="Proteomes" id="UP000708576"/>
    </source>
</evidence>
<dbReference type="RefSeq" id="WP_212217427.1">
    <property type="nucleotide sequence ID" value="NZ_JAGUCO010000019.1"/>
</dbReference>
<dbReference type="PRINTS" id="PR00793">
    <property type="entry name" value="PROAMNOPTASE"/>
</dbReference>
<evidence type="ECO:0000256" key="2">
    <source>
        <dbReference type="ARBA" id="ARBA00022801"/>
    </source>
</evidence>
<evidence type="ECO:0000256" key="1">
    <source>
        <dbReference type="ARBA" id="ARBA00010088"/>
    </source>
</evidence>
<dbReference type="InterPro" id="IPR002410">
    <property type="entry name" value="Peptidase_S33"/>
</dbReference>
<keyword evidence="3" id="KW-0472">Membrane</keyword>
<dbReference type="PANTHER" id="PTHR43798:SF33">
    <property type="entry name" value="HYDROLASE, PUTATIVE (AFU_ORTHOLOGUE AFUA_2G14860)-RELATED"/>
    <property type="match status" value="1"/>
</dbReference>
<gene>
    <name evidence="5" type="ORF">KEM10_17685</name>
</gene>